<evidence type="ECO:0000313" key="2">
    <source>
        <dbReference type="Proteomes" id="UP000029462"/>
    </source>
</evidence>
<dbReference type="Proteomes" id="UP000029462">
    <property type="component" value="Unassembled WGS sequence"/>
</dbReference>
<evidence type="ECO:0000313" key="1">
    <source>
        <dbReference type="EMBL" id="GAL56375.1"/>
    </source>
</evidence>
<reference evidence="1 2" key="1">
    <citation type="submission" date="2014-09" db="EMBL/GenBank/DDBJ databases">
        <title>Whole genome shotgun sequence of Escherichia vulneris NBRC 102420.</title>
        <authorList>
            <person name="Yoshida Y."/>
            <person name="Hosoyama A."/>
            <person name="Tsuchikane K."/>
            <person name="Ohji S."/>
            <person name="Ichikawa N."/>
            <person name="Kimura A."/>
            <person name="Yamazoe A."/>
            <person name="Ezaki T."/>
            <person name="Fujita N."/>
        </authorList>
    </citation>
    <scope>NUCLEOTIDE SEQUENCE [LARGE SCALE GENOMIC DNA]</scope>
    <source>
        <strain evidence="1 2">NBRC 102420</strain>
    </source>
</reference>
<dbReference type="Pfam" id="PF10973">
    <property type="entry name" value="DUF2799"/>
    <property type="match status" value="1"/>
</dbReference>
<sequence length="124" mass="13514">MKPGMYALLAILLSGCSVEPYTHAPTWTGTDWYSTGKDDALSGAVVKENSVLAALHNDANVDRNRYLQGYKAGLKRICHDDFLYAWGRAGKIYPAGCDTQESAAQLRSAWQAGMDEGTRDAVLN</sequence>
<dbReference type="STRING" id="1115515.EV102420_01_00100"/>
<protein>
    <recommendedName>
        <fullName evidence="3">Lipoprotein</fullName>
    </recommendedName>
</protein>
<dbReference type="GeneID" id="88817222"/>
<dbReference type="EMBL" id="BBMZ01000001">
    <property type="protein sequence ID" value="GAL56375.1"/>
    <property type="molecule type" value="Genomic_DNA"/>
</dbReference>
<proteinExistence type="predicted"/>
<dbReference type="PROSITE" id="PS51257">
    <property type="entry name" value="PROKAR_LIPOPROTEIN"/>
    <property type="match status" value="1"/>
</dbReference>
<gene>
    <name evidence="1" type="primary">yfiL</name>
    <name evidence="1" type="ORF">EV102420_01_00100</name>
</gene>
<dbReference type="OrthoDB" id="6433560at2"/>
<dbReference type="AlphaFoldDB" id="A0A090UUV5"/>
<accession>A0A090UUV5</accession>
<evidence type="ECO:0008006" key="3">
    <source>
        <dbReference type="Google" id="ProtNLM"/>
    </source>
</evidence>
<name>A0A090UUV5_PSEVU</name>
<organism evidence="1 2">
    <name type="scientific">Pseudescherichia vulneris NBRC 102420</name>
    <dbReference type="NCBI Taxonomy" id="1115515"/>
    <lineage>
        <taxon>Bacteria</taxon>
        <taxon>Pseudomonadati</taxon>
        <taxon>Pseudomonadota</taxon>
        <taxon>Gammaproteobacteria</taxon>
        <taxon>Enterobacterales</taxon>
        <taxon>Enterobacteriaceae</taxon>
        <taxon>Pseudescherichia</taxon>
    </lineage>
</organism>
<dbReference type="NCBIfam" id="NF008518">
    <property type="entry name" value="PRK11443.1"/>
    <property type="match status" value="1"/>
</dbReference>
<dbReference type="InterPro" id="IPR021242">
    <property type="entry name" value="DUF2799"/>
</dbReference>
<comment type="caution">
    <text evidence="1">The sequence shown here is derived from an EMBL/GenBank/DDBJ whole genome shotgun (WGS) entry which is preliminary data.</text>
</comment>
<dbReference type="eggNOG" id="ENOG503372C">
    <property type="taxonomic scope" value="Bacteria"/>
</dbReference>
<keyword evidence="2" id="KW-1185">Reference proteome</keyword>
<dbReference type="RefSeq" id="WP_042387503.1">
    <property type="nucleotide sequence ID" value="NZ_BBMZ01000001.1"/>
</dbReference>